<dbReference type="SUPFAM" id="SSF46689">
    <property type="entry name" value="Homeodomain-like"/>
    <property type="match status" value="2"/>
</dbReference>
<dbReference type="GO" id="GO:0003700">
    <property type="term" value="F:DNA-binding transcription factor activity"/>
    <property type="evidence" value="ECO:0007669"/>
    <property type="project" value="InterPro"/>
</dbReference>
<feature type="domain" description="HTH araC/xylS-type" evidence="4">
    <location>
        <begin position="149"/>
        <end position="247"/>
    </location>
</feature>
<comment type="caution">
    <text evidence="5">The sequence shown here is derived from an EMBL/GenBank/DDBJ whole genome shotgun (WGS) entry which is preliminary data.</text>
</comment>
<organism evidence="5 6">
    <name type="scientific">Pelagicoccus mobilis</name>
    <dbReference type="NCBI Taxonomy" id="415221"/>
    <lineage>
        <taxon>Bacteria</taxon>
        <taxon>Pseudomonadati</taxon>
        <taxon>Verrucomicrobiota</taxon>
        <taxon>Opitutia</taxon>
        <taxon>Puniceicoccales</taxon>
        <taxon>Pelagicoccaceae</taxon>
        <taxon>Pelagicoccus</taxon>
    </lineage>
</organism>
<dbReference type="AlphaFoldDB" id="A0A934S329"/>
<evidence type="ECO:0000256" key="2">
    <source>
        <dbReference type="ARBA" id="ARBA00023125"/>
    </source>
</evidence>
<dbReference type="InterPro" id="IPR013656">
    <property type="entry name" value="PAS_4"/>
</dbReference>
<gene>
    <name evidence="5" type="ORF">JIN87_14810</name>
</gene>
<dbReference type="InterPro" id="IPR050204">
    <property type="entry name" value="AraC_XylS_family_regulators"/>
</dbReference>
<dbReference type="PROSITE" id="PS01124">
    <property type="entry name" value="HTH_ARAC_FAMILY_2"/>
    <property type="match status" value="1"/>
</dbReference>
<dbReference type="RefSeq" id="WP_200356361.1">
    <property type="nucleotide sequence ID" value="NZ_JAENIL010000026.1"/>
</dbReference>
<proteinExistence type="predicted"/>
<dbReference type="InterPro" id="IPR035965">
    <property type="entry name" value="PAS-like_dom_sf"/>
</dbReference>
<dbReference type="GO" id="GO:0043565">
    <property type="term" value="F:sequence-specific DNA binding"/>
    <property type="evidence" value="ECO:0007669"/>
    <property type="project" value="InterPro"/>
</dbReference>
<dbReference type="Proteomes" id="UP000617628">
    <property type="component" value="Unassembled WGS sequence"/>
</dbReference>
<reference evidence="5" key="1">
    <citation type="submission" date="2021-01" db="EMBL/GenBank/DDBJ databases">
        <title>Modified the classification status of verrucomicrobia.</title>
        <authorList>
            <person name="Feng X."/>
        </authorList>
    </citation>
    <scope>NUCLEOTIDE SEQUENCE</scope>
    <source>
        <strain evidence="5">KCTC 13126</strain>
    </source>
</reference>
<evidence type="ECO:0000256" key="3">
    <source>
        <dbReference type="ARBA" id="ARBA00023163"/>
    </source>
</evidence>
<keyword evidence="1" id="KW-0805">Transcription regulation</keyword>
<accession>A0A934S329</accession>
<dbReference type="PANTHER" id="PTHR46796:SF13">
    <property type="entry name" value="HTH-TYPE TRANSCRIPTIONAL ACTIVATOR RHAS"/>
    <property type="match status" value="1"/>
</dbReference>
<dbReference type="Gene3D" id="1.10.10.60">
    <property type="entry name" value="Homeodomain-like"/>
    <property type="match status" value="1"/>
</dbReference>
<evidence type="ECO:0000313" key="6">
    <source>
        <dbReference type="Proteomes" id="UP000617628"/>
    </source>
</evidence>
<protein>
    <submittedName>
        <fullName evidence="5">AraC family transcriptional regulator</fullName>
    </submittedName>
</protein>
<evidence type="ECO:0000259" key="4">
    <source>
        <dbReference type="PROSITE" id="PS01124"/>
    </source>
</evidence>
<evidence type="ECO:0000256" key="1">
    <source>
        <dbReference type="ARBA" id="ARBA00023015"/>
    </source>
</evidence>
<dbReference type="Gene3D" id="3.30.450.20">
    <property type="entry name" value="PAS domain"/>
    <property type="match status" value="1"/>
</dbReference>
<dbReference type="CDD" id="cd00130">
    <property type="entry name" value="PAS"/>
    <property type="match status" value="1"/>
</dbReference>
<dbReference type="InterPro" id="IPR009057">
    <property type="entry name" value="Homeodomain-like_sf"/>
</dbReference>
<keyword evidence="6" id="KW-1185">Reference proteome</keyword>
<sequence>MIAQSTESVAERFFAQVDSGRRGSSLFAHMGDVCYFAKDREGRIMAANEPLVLLLGRVSKSEIIGKTDFELVPSYLAEAYLKDDELVMGQGEVMSNKVELVTRNDLSVHWYTTTKVPLYGRNGEIIGLEGMTRPFAVASGVLGAYPEMYKVIDYVEANYARRISVGELAREAGLTLRTFERKFKSKFGISPSAYVKKVRINAACRELVQTNQTIAEIAANCGFCDQSYMTKEFARLMQATPQVYRETHVK</sequence>
<dbReference type="EMBL" id="JAENIL010000026">
    <property type="protein sequence ID" value="MBK1878148.1"/>
    <property type="molecule type" value="Genomic_DNA"/>
</dbReference>
<dbReference type="SMART" id="SM00342">
    <property type="entry name" value="HTH_ARAC"/>
    <property type="match status" value="1"/>
</dbReference>
<dbReference type="Pfam" id="PF08448">
    <property type="entry name" value="PAS_4"/>
    <property type="match status" value="1"/>
</dbReference>
<evidence type="ECO:0000313" key="5">
    <source>
        <dbReference type="EMBL" id="MBK1878148.1"/>
    </source>
</evidence>
<dbReference type="PANTHER" id="PTHR46796">
    <property type="entry name" value="HTH-TYPE TRANSCRIPTIONAL ACTIVATOR RHAS-RELATED"/>
    <property type="match status" value="1"/>
</dbReference>
<dbReference type="InterPro" id="IPR000014">
    <property type="entry name" value="PAS"/>
</dbReference>
<dbReference type="SUPFAM" id="SSF55785">
    <property type="entry name" value="PYP-like sensor domain (PAS domain)"/>
    <property type="match status" value="1"/>
</dbReference>
<keyword evidence="3" id="KW-0804">Transcription</keyword>
<name>A0A934S329_9BACT</name>
<dbReference type="InterPro" id="IPR018060">
    <property type="entry name" value="HTH_AraC"/>
</dbReference>
<keyword evidence="2" id="KW-0238">DNA-binding</keyword>
<dbReference type="Pfam" id="PF12833">
    <property type="entry name" value="HTH_18"/>
    <property type="match status" value="1"/>
</dbReference>